<dbReference type="SUPFAM" id="SSF46785">
    <property type="entry name" value="Winged helix' DNA-binding domain"/>
    <property type="match status" value="1"/>
</dbReference>
<protein>
    <submittedName>
        <fullName evidence="5">Unannotated protein</fullName>
    </submittedName>
</protein>
<evidence type="ECO:0000313" key="5">
    <source>
        <dbReference type="EMBL" id="CAB4362631.1"/>
    </source>
</evidence>
<dbReference type="InterPro" id="IPR011711">
    <property type="entry name" value="GntR_C"/>
</dbReference>
<dbReference type="EMBL" id="CAFBIY010000050">
    <property type="protein sequence ID" value="CAB4850261.1"/>
    <property type="molecule type" value="Genomic_DNA"/>
</dbReference>
<keyword evidence="1" id="KW-0805">Transcription regulation</keyword>
<dbReference type="PROSITE" id="PS50949">
    <property type="entry name" value="HTH_GNTR"/>
    <property type="match status" value="1"/>
</dbReference>
<dbReference type="Pfam" id="PF07729">
    <property type="entry name" value="FCD"/>
    <property type="match status" value="1"/>
</dbReference>
<keyword evidence="2" id="KW-0238">DNA-binding</keyword>
<dbReference type="EMBL" id="CAFBMT010000001">
    <property type="protein sequence ID" value="CAB4910978.1"/>
    <property type="molecule type" value="Genomic_DNA"/>
</dbReference>
<dbReference type="EMBL" id="CAFBOL010000144">
    <property type="protein sequence ID" value="CAB5017720.1"/>
    <property type="molecule type" value="Genomic_DNA"/>
</dbReference>
<dbReference type="SUPFAM" id="SSF48008">
    <property type="entry name" value="GntR ligand-binding domain-like"/>
    <property type="match status" value="1"/>
</dbReference>
<dbReference type="Gene3D" id="1.10.10.10">
    <property type="entry name" value="Winged helix-like DNA-binding domain superfamily/Winged helix DNA-binding domain"/>
    <property type="match status" value="1"/>
</dbReference>
<evidence type="ECO:0000313" key="10">
    <source>
        <dbReference type="EMBL" id="CAB5017720.1"/>
    </source>
</evidence>
<dbReference type="InterPro" id="IPR000524">
    <property type="entry name" value="Tscrpt_reg_HTH_GntR"/>
</dbReference>
<dbReference type="PANTHER" id="PTHR43537:SF5">
    <property type="entry name" value="UXU OPERON TRANSCRIPTIONAL REGULATOR"/>
    <property type="match status" value="1"/>
</dbReference>
<evidence type="ECO:0000313" key="6">
    <source>
        <dbReference type="EMBL" id="CAB4707007.1"/>
    </source>
</evidence>
<evidence type="ECO:0000259" key="4">
    <source>
        <dbReference type="PROSITE" id="PS50949"/>
    </source>
</evidence>
<evidence type="ECO:0000313" key="8">
    <source>
        <dbReference type="EMBL" id="CAB4850261.1"/>
    </source>
</evidence>
<dbReference type="InterPro" id="IPR008920">
    <property type="entry name" value="TF_FadR/GntR_C"/>
</dbReference>
<dbReference type="EMBL" id="CAFAAV010000386">
    <property type="protein sequence ID" value="CAB4836216.1"/>
    <property type="molecule type" value="Genomic_DNA"/>
</dbReference>
<dbReference type="PANTHER" id="PTHR43537">
    <property type="entry name" value="TRANSCRIPTIONAL REGULATOR, GNTR FAMILY"/>
    <property type="match status" value="1"/>
</dbReference>
<organism evidence="5">
    <name type="scientific">freshwater metagenome</name>
    <dbReference type="NCBI Taxonomy" id="449393"/>
    <lineage>
        <taxon>unclassified sequences</taxon>
        <taxon>metagenomes</taxon>
        <taxon>ecological metagenomes</taxon>
    </lineage>
</organism>
<feature type="domain" description="HTH gntR-type" evidence="4">
    <location>
        <begin position="15"/>
        <end position="85"/>
    </location>
</feature>
<dbReference type="AlphaFoldDB" id="A0A6J6A0A9"/>
<dbReference type="Gene3D" id="1.20.120.530">
    <property type="entry name" value="GntR ligand-binding domain-like"/>
    <property type="match status" value="1"/>
</dbReference>
<reference evidence="5" key="1">
    <citation type="submission" date="2020-05" db="EMBL/GenBank/DDBJ databases">
        <authorList>
            <person name="Chiriac C."/>
            <person name="Salcher M."/>
            <person name="Ghai R."/>
            <person name="Kavagutti S V."/>
        </authorList>
    </citation>
    <scope>NUCLEOTIDE SEQUENCE</scope>
</reference>
<dbReference type="InterPro" id="IPR036388">
    <property type="entry name" value="WH-like_DNA-bd_sf"/>
</dbReference>
<dbReference type="InterPro" id="IPR036390">
    <property type="entry name" value="WH_DNA-bd_sf"/>
</dbReference>
<dbReference type="EMBL" id="CAEZYF010000002">
    <property type="protein sequence ID" value="CAB4707007.1"/>
    <property type="molecule type" value="Genomic_DNA"/>
</dbReference>
<name>A0A6J6A0A9_9ZZZZ</name>
<keyword evidence="3" id="KW-0804">Transcription</keyword>
<evidence type="ECO:0000256" key="1">
    <source>
        <dbReference type="ARBA" id="ARBA00023015"/>
    </source>
</evidence>
<evidence type="ECO:0000313" key="9">
    <source>
        <dbReference type="EMBL" id="CAB4910978.1"/>
    </source>
</evidence>
<dbReference type="Pfam" id="PF00392">
    <property type="entry name" value="GntR"/>
    <property type="match status" value="1"/>
</dbReference>
<sequence>MSADPPSRADGGGSPKLASRLAYRIYDDIAASGLAVGEVFGSEPDLIARYGVSRAVFREAIRLLEHWSVAAMRKGHYGGLVVCEPTSGAVRSAALIYLNSRKASAGDLMAVITELQCYAARRAAEVIDDDGAERLRSIVEDEERFRAGDRDGTQVPPGAFRERNLHLAIAAITGNPVLELFDEVTFELSRSIARRRGAFAVAKMHRSHRELVDAIVARDPNAAEAVMRSHLQMIAEAYGPESSEG</sequence>
<dbReference type="SMART" id="SM00895">
    <property type="entry name" value="FCD"/>
    <property type="match status" value="1"/>
</dbReference>
<accession>A0A6J6A0A9</accession>
<dbReference type="GO" id="GO:0003677">
    <property type="term" value="F:DNA binding"/>
    <property type="evidence" value="ECO:0007669"/>
    <property type="project" value="UniProtKB-KW"/>
</dbReference>
<dbReference type="EMBL" id="CAESGF010000002">
    <property type="protein sequence ID" value="CAB4362631.1"/>
    <property type="molecule type" value="Genomic_DNA"/>
</dbReference>
<gene>
    <name evidence="6" type="ORF">UFOPK2656_00414</name>
    <name evidence="7" type="ORF">UFOPK3099_03072</name>
    <name evidence="8" type="ORF">UFOPK3267_01123</name>
    <name evidence="9" type="ORF">UFOPK3651_00182</name>
    <name evidence="10" type="ORF">UFOPK3931_03174</name>
    <name evidence="5" type="ORF">UFOPK4189_00411</name>
</gene>
<evidence type="ECO:0000256" key="2">
    <source>
        <dbReference type="ARBA" id="ARBA00023125"/>
    </source>
</evidence>
<proteinExistence type="predicted"/>
<evidence type="ECO:0000313" key="7">
    <source>
        <dbReference type="EMBL" id="CAB4836216.1"/>
    </source>
</evidence>
<dbReference type="GO" id="GO:0003700">
    <property type="term" value="F:DNA-binding transcription factor activity"/>
    <property type="evidence" value="ECO:0007669"/>
    <property type="project" value="InterPro"/>
</dbReference>
<evidence type="ECO:0000256" key="3">
    <source>
        <dbReference type="ARBA" id="ARBA00023163"/>
    </source>
</evidence>